<proteinExistence type="predicted"/>
<gene>
    <name evidence="2" type="ORF">R1flu_028145</name>
</gene>
<evidence type="ECO:0000313" key="3">
    <source>
        <dbReference type="Proteomes" id="UP001605036"/>
    </source>
</evidence>
<sequence>MKGYEKGSRSNEGVRKKFWDSRLGSPVHTKLEALIFVEDLEDKVVLFETKDFEKSNLVLVGPRVETESLVVGTQPIERNVIYKEQNEGIVDVSIGSNEPSVTGDDRLEGKALFLSKRMSHAIEIAWREQVERLIIWQQKKNKVDHEWRVRTWDEGECVVEVFECLECRCFLGRLDRGEEKVAVQNVFINYRNKHIGSCAIMEKVNGEELSHKKPFVVEGDVKREPCYSWIFKVRCVCCGNKFKLVPSKRNLEHNLREHLSSEKHRENVEFQLCLTSHSPVRSGAKRRPKKFDPRDLKRQRCIDSFFVGSQSFGSVSNPSSTEDCEKESGTMSGENET</sequence>
<evidence type="ECO:0000313" key="2">
    <source>
        <dbReference type="EMBL" id="KAL2609572.1"/>
    </source>
</evidence>
<dbReference type="EMBL" id="JBHFFA010000008">
    <property type="protein sequence ID" value="KAL2609572.1"/>
    <property type="molecule type" value="Genomic_DNA"/>
</dbReference>
<accession>A0ABD1XKU5</accession>
<organism evidence="2 3">
    <name type="scientific">Riccia fluitans</name>
    <dbReference type="NCBI Taxonomy" id="41844"/>
    <lineage>
        <taxon>Eukaryota</taxon>
        <taxon>Viridiplantae</taxon>
        <taxon>Streptophyta</taxon>
        <taxon>Embryophyta</taxon>
        <taxon>Marchantiophyta</taxon>
        <taxon>Marchantiopsida</taxon>
        <taxon>Marchantiidae</taxon>
        <taxon>Marchantiales</taxon>
        <taxon>Ricciaceae</taxon>
        <taxon>Riccia</taxon>
    </lineage>
</organism>
<reference evidence="2 3" key="1">
    <citation type="submission" date="2024-09" db="EMBL/GenBank/DDBJ databases">
        <title>Chromosome-scale assembly of Riccia fluitans.</title>
        <authorList>
            <person name="Paukszto L."/>
            <person name="Sawicki J."/>
            <person name="Karawczyk K."/>
            <person name="Piernik-Szablinska J."/>
            <person name="Szczecinska M."/>
            <person name="Mazdziarz M."/>
        </authorList>
    </citation>
    <scope>NUCLEOTIDE SEQUENCE [LARGE SCALE GENOMIC DNA]</scope>
    <source>
        <strain evidence="2">Rf_01</strain>
        <tissue evidence="2">Aerial parts of the thallus</tissue>
    </source>
</reference>
<evidence type="ECO:0000256" key="1">
    <source>
        <dbReference type="SAM" id="MobiDB-lite"/>
    </source>
</evidence>
<feature type="region of interest" description="Disordered" evidence="1">
    <location>
        <begin position="309"/>
        <end position="337"/>
    </location>
</feature>
<dbReference type="AlphaFoldDB" id="A0ABD1XKU5"/>
<keyword evidence="3" id="KW-1185">Reference proteome</keyword>
<protein>
    <submittedName>
        <fullName evidence="2">Uncharacterized protein</fullName>
    </submittedName>
</protein>
<comment type="caution">
    <text evidence="2">The sequence shown here is derived from an EMBL/GenBank/DDBJ whole genome shotgun (WGS) entry which is preliminary data.</text>
</comment>
<dbReference type="Proteomes" id="UP001605036">
    <property type="component" value="Unassembled WGS sequence"/>
</dbReference>
<name>A0ABD1XKU5_9MARC</name>